<protein>
    <submittedName>
        <fullName evidence="2">Uncharacterized protein</fullName>
    </submittedName>
</protein>
<dbReference type="Proteomes" id="UP000247838">
    <property type="component" value="Unassembled WGS sequence"/>
</dbReference>
<reference evidence="2 3" key="1">
    <citation type="submission" date="2018-05" db="EMBL/GenBank/DDBJ databases">
        <title>Reference genomes for bee gut microbiota database.</title>
        <authorList>
            <person name="Ellegaard K.M."/>
        </authorList>
    </citation>
    <scope>NUCLEOTIDE SEQUENCE [LARGE SCALE GENOMIC DNA]</scope>
    <source>
        <strain evidence="2 3">ESL0167</strain>
    </source>
</reference>
<gene>
    <name evidence="2" type="ORF">DKK76_10945</name>
</gene>
<accession>A0A318MNK6</accession>
<evidence type="ECO:0000256" key="1">
    <source>
        <dbReference type="SAM" id="Phobius"/>
    </source>
</evidence>
<organism evidence="2 3">
    <name type="scientific">Frischella perrara</name>
    <dbReference type="NCBI Taxonomy" id="1267021"/>
    <lineage>
        <taxon>Bacteria</taxon>
        <taxon>Pseudomonadati</taxon>
        <taxon>Pseudomonadota</taxon>
        <taxon>Gammaproteobacteria</taxon>
        <taxon>Orbales</taxon>
        <taxon>Orbaceae</taxon>
        <taxon>Frischella</taxon>
    </lineage>
</organism>
<name>A0A318MNK6_FRIPE</name>
<proteinExistence type="predicted"/>
<comment type="caution">
    <text evidence="2">The sequence shown here is derived from an EMBL/GenBank/DDBJ whole genome shotgun (WGS) entry which is preliminary data.</text>
</comment>
<feature type="transmembrane region" description="Helical" evidence="1">
    <location>
        <begin position="38"/>
        <end position="55"/>
    </location>
</feature>
<keyword evidence="1" id="KW-0472">Membrane</keyword>
<keyword evidence="1" id="KW-1133">Transmembrane helix</keyword>
<sequence>MLCLISKTDYLGYFAGSLIPFVLVMLHFELWIIIGQTALISVSFGFVTQLLNVWITGKNIN</sequence>
<evidence type="ECO:0000313" key="3">
    <source>
        <dbReference type="Proteomes" id="UP000247838"/>
    </source>
</evidence>
<evidence type="ECO:0000313" key="2">
    <source>
        <dbReference type="EMBL" id="PXY94390.1"/>
    </source>
</evidence>
<dbReference type="EMBL" id="QGLM01000021">
    <property type="protein sequence ID" value="PXY94390.1"/>
    <property type="molecule type" value="Genomic_DNA"/>
</dbReference>
<dbReference type="AlphaFoldDB" id="A0A318MNK6"/>
<keyword evidence="1" id="KW-0812">Transmembrane</keyword>
<feature type="transmembrane region" description="Helical" evidence="1">
    <location>
        <begin position="12"/>
        <end position="32"/>
    </location>
</feature>